<dbReference type="PANTHER" id="PTHR42850">
    <property type="entry name" value="METALLOPHOSPHOESTERASE"/>
    <property type="match status" value="1"/>
</dbReference>
<dbReference type="HOGENOM" id="CLU_023125_0_1_1"/>
<organism evidence="3 4">
    <name type="scientific">Naumovozyma castellii</name>
    <name type="common">Yeast</name>
    <name type="synonym">Saccharomyces castellii</name>
    <dbReference type="NCBI Taxonomy" id="27288"/>
    <lineage>
        <taxon>Eukaryota</taxon>
        <taxon>Fungi</taxon>
        <taxon>Dikarya</taxon>
        <taxon>Ascomycota</taxon>
        <taxon>Saccharomycotina</taxon>
        <taxon>Saccharomycetes</taxon>
        <taxon>Saccharomycetales</taxon>
        <taxon>Saccharomycetaceae</taxon>
        <taxon>Naumovozyma</taxon>
    </lineage>
</organism>
<dbReference type="EMBL" id="HE576758">
    <property type="protein sequence ID" value="CCC71034.1"/>
    <property type="molecule type" value="Genomic_DNA"/>
</dbReference>
<keyword evidence="1" id="KW-0472">Membrane</keyword>
<dbReference type="eggNOG" id="KOG0371">
    <property type="taxonomic scope" value="Eukaryota"/>
</dbReference>
<dbReference type="FunCoup" id="G0VI00">
    <property type="interactions" value="78"/>
</dbReference>
<dbReference type="PRINTS" id="PR00114">
    <property type="entry name" value="STPHPHTASE"/>
</dbReference>
<proteinExistence type="predicted"/>
<dbReference type="Pfam" id="PF00149">
    <property type="entry name" value="Metallophos"/>
    <property type="match status" value="1"/>
</dbReference>
<dbReference type="GO" id="GO:0000324">
    <property type="term" value="C:fungal-type vacuole"/>
    <property type="evidence" value="ECO:0007669"/>
    <property type="project" value="EnsemblFungi"/>
</dbReference>
<evidence type="ECO:0000313" key="3">
    <source>
        <dbReference type="EMBL" id="CCC71034.1"/>
    </source>
</evidence>
<name>G0VI00_NAUCA</name>
<dbReference type="RefSeq" id="XP_003677387.1">
    <property type="nucleotide sequence ID" value="XM_003677339.1"/>
</dbReference>
<dbReference type="GO" id="GO:0016791">
    <property type="term" value="F:phosphatase activity"/>
    <property type="evidence" value="ECO:0007669"/>
    <property type="project" value="TreeGrafter"/>
</dbReference>
<dbReference type="CDD" id="cd00144">
    <property type="entry name" value="MPP_PPP_family"/>
    <property type="match status" value="1"/>
</dbReference>
<dbReference type="KEGG" id="ncs:NCAS_0G01470"/>
<dbReference type="Proteomes" id="UP000001640">
    <property type="component" value="Chromosome 7"/>
</dbReference>
<dbReference type="InterPro" id="IPR050126">
    <property type="entry name" value="Ap4A_hydrolase"/>
</dbReference>
<dbReference type="GeneID" id="96904700"/>
<keyword evidence="4" id="KW-1185">Reference proteome</keyword>
<dbReference type="GO" id="GO:0016036">
    <property type="term" value="P:cellular response to phosphate starvation"/>
    <property type="evidence" value="ECO:0007669"/>
    <property type="project" value="EnsemblFungi"/>
</dbReference>
<dbReference type="OrthoDB" id="10267127at2759"/>
<dbReference type="AlphaFoldDB" id="G0VI00"/>
<dbReference type="InterPro" id="IPR029052">
    <property type="entry name" value="Metallo-depent_PP-like"/>
</dbReference>
<gene>
    <name evidence="3" type="primary">NCAS0G01470</name>
    <name evidence="3" type="ordered locus">NCAS_0G01470</name>
</gene>
<evidence type="ECO:0000259" key="2">
    <source>
        <dbReference type="Pfam" id="PF00149"/>
    </source>
</evidence>
<dbReference type="OMA" id="CLYGHQL"/>
<evidence type="ECO:0000313" key="4">
    <source>
        <dbReference type="Proteomes" id="UP000001640"/>
    </source>
</evidence>
<dbReference type="STRING" id="1064592.G0VI00"/>
<keyword evidence="1" id="KW-1133">Transmembrane helix</keyword>
<dbReference type="InParanoid" id="G0VI00"/>
<feature type="domain" description="Calcineurin-like phosphoesterase" evidence="2">
    <location>
        <begin position="58"/>
        <end position="149"/>
    </location>
</feature>
<reference key="2">
    <citation type="submission" date="2011-08" db="EMBL/GenBank/DDBJ databases">
        <title>Genome sequence of Naumovozyma castellii.</title>
        <authorList>
            <person name="Gordon J.L."/>
            <person name="Armisen D."/>
            <person name="Proux-Wera E."/>
            <person name="OhEigeartaigh S.S."/>
            <person name="Byrne K.P."/>
            <person name="Wolfe K.H."/>
        </authorList>
    </citation>
    <scope>NUCLEOTIDE SEQUENCE</scope>
    <source>
        <strain>Type strain:CBS 4309</strain>
    </source>
</reference>
<dbReference type="SUPFAM" id="SSF56300">
    <property type="entry name" value="Metallo-dependent phosphatases"/>
    <property type="match status" value="1"/>
</dbReference>
<reference evidence="3 4" key="1">
    <citation type="journal article" date="2011" name="Proc. Natl. Acad. Sci. U.S.A.">
        <title>Evolutionary erosion of yeast sex chromosomes by mating-type switching accidents.</title>
        <authorList>
            <person name="Gordon J.L."/>
            <person name="Armisen D."/>
            <person name="Proux-Wera E."/>
            <person name="Oheigeartaigh S.S."/>
            <person name="Byrne K.P."/>
            <person name="Wolfe K.H."/>
        </authorList>
    </citation>
    <scope>NUCLEOTIDE SEQUENCE [LARGE SCALE GENOMIC DNA]</scope>
    <source>
        <strain evidence="4">ATCC 76901 / BCRC 22586 / CBS 4309 / NBRC 1992 / NRRL Y-12630</strain>
    </source>
</reference>
<keyword evidence="1" id="KW-0812">Transmembrane</keyword>
<dbReference type="Gene3D" id="3.60.21.10">
    <property type="match status" value="1"/>
</dbReference>
<dbReference type="InterPro" id="IPR004843">
    <property type="entry name" value="Calcineurin-like_PHP"/>
</dbReference>
<accession>G0VI00</accession>
<evidence type="ECO:0000256" key="1">
    <source>
        <dbReference type="SAM" id="Phobius"/>
    </source>
</evidence>
<dbReference type="GO" id="GO:0000298">
    <property type="term" value="F:endopolyphosphatase activity"/>
    <property type="evidence" value="ECO:0007669"/>
    <property type="project" value="EnsemblFungi"/>
</dbReference>
<sequence>MLLPARPSLSTPLVLFLITCGSCLYFVWILTHPQHQGIKLPVMTTFPQLISIRDPHERLLFIGDVHGQYHELKKLLRREVDARENTTVVLVGDFITKGPRNKEVVSFILENKDKVKCVFGNNEILAYLAMVNPLYPSKRQRGIKVPLQFTSEKSFIPEDWTKISKKHKDVVKEVGVKKLVELANHCSVALEFDLELTGQNMFAVHAGMLPGDFMNNNPRGHVHASVAALTDMKYVDEEDWSYTSRTGEEFKQSIRWYKLWDRYGETFENVTVVYGHDASKGLNIRKYTKGLDTSCVQGGKLSALEYKYEPDHAHYKERLIQLDC</sequence>
<protein>
    <recommendedName>
        <fullName evidence="2">Calcineurin-like phosphoesterase domain-containing protein</fullName>
    </recommendedName>
</protein>
<feature type="transmembrane region" description="Helical" evidence="1">
    <location>
        <begin position="12"/>
        <end position="30"/>
    </location>
</feature>
<dbReference type="GO" id="GO:0005775">
    <property type="term" value="C:vacuolar lumen"/>
    <property type="evidence" value="ECO:0007669"/>
    <property type="project" value="EnsemblFungi"/>
</dbReference>
<dbReference type="GO" id="GO:0006798">
    <property type="term" value="P:polyphosphate catabolic process"/>
    <property type="evidence" value="ECO:0007669"/>
    <property type="project" value="EnsemblFungi"/>
</dbReference>
<dbReference type="PANTHER" id="PTHR42850:SF4">
    <property type="entry name" value="ZINC-DEPENDENT ENDOPOLYPHOSPHATASE"/>
    <property type="match status" value="1"/>
</dbReference>
<dbReference type="InterPro" id="IPR006186">
    <property type="entry name" value="Ser/Thr-sp_prot-phosphatase"/>
</dbReference>